<dbReference type="EMBL" id="AM114193">
    <property type="protein sequence ID" value="CAJ37404.1"/>
    <property type="molecule type" value="Genomic_DNA"/>
</dbReference>
<keyword evidence="2" id="KW-1185">Reference proteome</keyword>
<evidence type="ECO:0000313" key="1">
    <source>
        <dbReference type="EMBL" id="CAJ37404.1"/>
    </source>
</evidence>
<dbReference type="KEGG" id="rci:RCIX2302"/>
<accession>Q0W2I9</accession>
<protein>
    <submittedName>
        <fullName evidence="1">Uncharacterized protein</fullName>
    </submittedName>
</protein>
<dbReference type="GeneID" id="5143571"/>
<sequence>MIEELGIKDMTVKEFLDDLMDIKGYTSIICPLTEEYLADHNRTLFYDGDILEYQIGTNRIVKVVVDGEQLHIKKDGVEYTGAKARALFSGDREFKAWKRTCDGDKNALIRDACATVHVFHVNYVYALKELQLPKELTFCTIREMMSFVISREFEAIGARYMPYKEA</sequence>
<reference evidence="1 2" key="1">
    <citation type="journal article" date="2006" name="Science">
        <title>Genome of rice cluster I archaea -- the key methane producers in the rice rhizosphere.</title>
        <authorList>
            <person name="Erkel C."/>
            <person name="Kube M."/>
            <person name="Reinhardt R."/>
            <person name="Liesack W."/>
        </authorList>
    </citation>
    <scope>NUCLEOTIDE SEQUENCE [LARGE SCALE GENOMIC DNA]</scope>
    <source>
        <strain evidence="2">DSM 22066 / NBRC 105507 / MRE50</strain>
    </source>
</reference>
<dbReference type="STRING" id="351160.RCIX2302"/>
<dbReference type="eggNOG" id="arCOG11665">
    <property type="taxonomic scope" value="Archaea"/>
</dbReference>
<evidence type="ECO:0000313" key="2">
    <source>
        <dbReference type="Proteomes" id="UP000000663"/>
    </source>
</evidence>
<dbReference type="RefSeq" id="WP_012035177.1">
    <property type="nucleotide sequence ID" value="NC_009464.1"/>
</dbReference>
<dbReference type="AlphaFoldDB" id="Q0W2I9"/>
<dbReference type="Proteomes" id="UP000000663">
    <property type="component" value="Chromosome"/>
</dbReference>
<dbReference type="OrthoDB" id="147254at2157"/>
<gene>
    <name evidence="1" type="ORF">RCIX2302</name>
</gene>
<proteinExistence type="predicted"/>
<organism evidence="1 2">
    <name type="scientific">Methanocella arvoryzae (strain DSM 22066 / NBRC 105507 / MRE50)</name>
    <dbReference type="NCBI Taxonomy" id="351160"/>
    <lineage>
        <taxon>Archaea</taxon>
        <taxon>Methanobacteriati</taxon>
        <taxon>Methanobacteriota</taxon>
        <taxon>Stenosarchaea group</taxon>
        <taxon>Methanomicrobia</taxon>
        <taxon>Methanocellales</taxon>
        <taxon>Methanocellaceae</taxon>
        <taxon>Methanocella</taxon>
    </lineage>
</organism>
<name>Q0W2I9_METAR</name>